<dbReference type="PANTHER" id="PTHR47640">
    <property type="entry name" value="TRNA SELENOCYSTEINE 1-ASSOCIATED PROTEIN 1-RELATED-RELATED"/>
    <property type="match status" value="1"/>
</dbReference>
<organism evidence="5 6">
    <name type="scientific">Trichomonascus ciferrii</name>
    <dbReference type="NCBI Taxonomy" id="44093"/>
    <lineage>
        <taxon>Eukaryota</taxon>
        <taxon>Fungi</taxon>
        <taxon>Dikarya</taxon>
        <taxon>Ascomycota</taxon>
        <taxon>Saccharomycotina</taxon>
        <taxon>Dipodascomycetes</taxon>
        <taxon>Dipodascales</taxon>
        <taxon>Trichomonascaceae</taxon>
        <taxon>Trichomonascus</taxon>
        <taxon>Trichomonascus ciferrii complex</taxon>
    </lineage>
</organism>
<dbReference type="GO" id="GO:0003729">
    <property type="term" value="F:mRNA binding"/>
    <property type="evidence" value="ECO:0007669"/>
    <property type="project" value="InterPro"/>
</dbReference>
<dbReference type="Proteomes" id="UP000761534">
    <property type="component" value="Unassembled WGS sequence"/>
</dbReference>
<dbReference type="GO" id="GO:0043488">
    <property type="term" value="P:regulation of mRNA stability"/>
    <property type="evidence" value="ECO:0007669"/>
    <property type="project" value="TreeGrafter"/>
</dbReference>
<dbReference type="SMART" id="SM00360">
    <property type="entry name" value="RRM"/>
    <property type="match status" value="3"/>
</dbReference>
<sequence length="356" mass="40960">MEQQVETDSTKQPANAAEGGREINKRVLHVSGVDQNVTEDMLMELFRVTGNVVSIKILPEKSIQRKGFNYAFVEYEKECEAELAMHTLNRRMLNQSEIKINWAYHTQQAIKDSENYTNIFIGDLSQEVNDESLTKAFSKFGSLVEARVMWDMTTGRSRSYGFASFRDPKDAERAIHEMDGEHIGSRPIRCNWAQQKTKSNNNSNSSMNNNSNGYNSRHHHHHQQHRHQPPPPHPLSYSMSPPPPPHFPPNGMPTHHPNYEMILHQSPSWVTTVYIGNLSPYTNTNELVHVAQNFGYLVDFKHQHEKGYAFAKYDSHERAAMAIYHLSAYQINGRWLKCGWGKDTAGNNNNSRNYRY</sequence>
<evidence type="ECO:0000256" key="1">
    <source>
        <dbReference type="ARBA" id="ARBA00022884"/>
    </source>
</evidence>
<dbReference type="PROSITE" id="PS50102">
    <property type="entry name" value="RRM"/>
    <property type="match status" value="3"/>
</dbReference>
<feature type="region of interest" description="Disordered" evidence="3">
    <location>
        <begin position="196"/>
        <end position="253"/>
    </location>
</feature>
<dbReference type="InterPro" id="IPR012677">
    <property type="entry name" value="Nucleotide-bd_a/b_plait_sf"/>
</dbReference>
<feature type="region of interest" description="Disordered" evidence="3">
    <location>
        <begin position="1"/>
        <end position="21"/>
    </location>
</feature>
<evidence type="ECO:0000313" key="6">
    <source>
        <dbReference type="Proteomes" id="UP000761534"/>
    </source>
</evidence>
<evidence type="ECO:0000256" key="3">
    <source>
        <dbReference type="SAM" id="MobiDB-lite"/>
    </source>
</evidence>
<dbReference type="InterPro" id="IPR050825">
    <property type="entry name" value="RBM42_RBP45_47-like"/>
</dbReference>
<gene>
    <name evidence="5" type="ORF">TRICI_005191</name>
</gene>
<evidence type="ECO:0000256" key="2">
    <source>
        <dbReference type="PROSITE-ProRule" id="PRU00176"/>
    </source>
</evidence>
<feature type="domain" description="RRM" evidence="4">
    <location>
        <begin position="117"/>
        <end position="195"/>
    </location>
</feature>
<dbReference type="SUPFAM" id="SSF54928">
    <property type="entry name" value="RNA-binding domain, RBD"/>
    <property type="match status" value="3"/>
</dbReference>
<feature type="compositionally biased region" description="Pro residues" evidence="3">
    <location>
        <begin position="229"/>
        <end position="251"/>
    </location>
</feature>
<proteinExistence type="predicted"/>
<dbReference type="GO" id="GO:0034063">
    <property type="term" value="P:stress granule assembly"/>
    <property type="evidence" value="ECO:0007669"/>
    <property type="project" value="TreeGrafter"/>
</dbReference>
<evidence type="ECO:0000313" key="5">
    <source>
        <dbReference type="EMBL" id="KAA8906008.1"/>
    </source>
</evidence>
<dbReference type="InterPro" id="IPR035979">
    <property type="entry name" value="RBD_domain_sf"/>
</dbReference>
<keyword evidence="1 2" id="KW-0694">RNA-binding</keyword>
<evidence type="ECO:0000259" key="4">
    <source>
        <dbReference type="PROSITE" id="PS50102"/>
    </source>
</evidence>
<dbReference type="PANTHER" id="PTHR47640:SF5">
    <property type="entry name" value="RRM DOMAIN-CONTAINING PROTEIN"/>
    <property type="match status" value="1"/>
</dbReference>
<dbReference type="Gene3D" id="3.30.70.330">
    <property type="match status" value="3"/>
</dbReference>
<protein>
    <recommendedName>
        <fullName evidence="4">RRM domain-containing protein</fullName>
    </recommendedName>
</protein>
<dbReference type="AlphaFoldDB" id="A0A642V1K5"/>
<feature type="compositionally biased region" description="Basic residues" evidence="3">
    <location>
        <begin position="216"/>
        <end position="228"/>
    </location>
</feature>
<name>A0A642V1K5_9ASCO</name>
<feature type="compositionally biased region" description="Polar residues" evidence="3">
    <location>
        <begin position="1"/>
        <end position="13"/>
    </location>
</feature>
<dbReference type="InterPro" id="IPR000504">
    <property type="entry name" value="RRM_dom"/>
</dbReference>
<accession>A0A642V1K5</accession>
<reference evidence="5" key="1">
    <citation type="journal article" date="2019" name="G3 (Bethesda)">
        <title>Genome Assemblies of Two Rare Opportunistic Yeast Pathogens: Diutina rugosa (syn. Candida rugosa) and Trichomonascus ciferrii (syn. Candida ciferrii).</title>
        <authorList>
            <person name="Mixao V."/>
            <person name="Saus E."/>
            <person name="Hansen A.P."/>
            <person name="Lass-Florl C."/>
            <person name="Gabaldon T."/>
        </authorList>
    </citation>
    <scope>NUCLEOTIDE SEQUENCE</scope>
    <source>
        <strain evidence="5">CBS 4856</strain>
    </source>
</reference>
<feature type="domain" description="RRM" evidence="4">
    <location>
        <begin position="271"/>
        <end position="343"/>
    </location>
</feature>
<dbReference type="GO" id="GO:0000184">
    <property type="term" value="P:nuclear-transcribed mRNA catabolic process, nonsense-mediated decay"/>
    <property type="evidence" value="ECO:0007669"/>
    <property type="project" value="TreeGrafter"/>
</dbReference>
<keyword evidence="6" id="KW-1185">Reference proteome</keyword>
<dbReference type="GO" id="GO:0010494">
    <property type="term" value="C:cytoplasmic stress granule"/>
    <property type="evidence" value="ECO:0007669"/>
    <property type="project" value="TreeGrafter"/>
</dbReference>
<dbReference type="VEuPathDB" id="FungiDB:TRICI_005191"/>
<feature type="compositionally biased region" description="Low complexity" evidence="3">
    <location>
        <begin position="199"/>
        <end position="215"/>
    </location>
</feature>
<comment type="caution">
    <text evidence="5">The sequence shown here is derived from an EMBL/GenBank/DDBJ whole genome shotgun (WGS) entry which is preliminary data.</text>
</comment>
<dbReference type="OrthoDB" id="8093034at2759"/>
<dbReference type="EMBL" id="SWFS01000404">
    <property type="protein sequence ID" value="KAA8906008.1"/>
    <property type="molecule type" value="Genomic_DNA"/>
</dbReference>
<feature type="domain" description="RRM" evidence="4">
    <location>
        <begin position="26"/>
        <end position="105"/>
    </location>
</feature>
<dbReference type="Pfam" id="PF00076">
    <property type="entry name" value="RRM_1"/>
    <property type="match status" value="3"/>
</dbReference>